<dbReference type="Pfam" id="PF00583">
    <property type="entry name" value="Acetyltransf_1"/>
    <property type="match status" value="1"/>
</dbReference>
<dbReference type="EC" id="2.3.1.-" evidence="2"/>
<dbReference type="PROSITE" id="PS51186">
    <property type="entry name" value="GNAT"/>
    <property type="match status" value="1"/>
</dbReference>
<feature type="domain" description="N-acetyltransferase" evidence="1">
    <location>
        <begin position="2"/>
        <end position="188"/>
    </location>
</feature>
<gene>
    <name evidence="2" type="ORF">QJ521_07125</name>
</gene>
<dbReference type="SUPFAM" id="SSF55729">
    <property type="entry name" value="Acyl-CoA N-acyltransferases (Nat)"/>
    <property type="match status" value="1"/>
</dbReference>
<reference evidence="2" key="1">
    <citation type="submission" date="2023-05" db="EMBL/GenBank/DDBJ databases">
        <title>Mariniplasma microaerophilum sp. nov., a novel anaerobic mollicute isolated from terrestrial mud volcano, Taman Peninsula, Russia.</title>
        <authorList>
            <person name="Khomyakova M.A."/>
            <person name="Merkel A.Y."/>
            <person name="Slobodkin A.I."/>
        </authorList>
    </citation>
    <scope>NUCLEOTIDE SEQUENCE</scope>
    <source>
        <strain evidence="2">M4Ah</strain>
    </source>
</reference>
<proteinExistence type="predicted"/>
<name>A0AAW6UCW6_9MOLU</name>
<dbReference type="EMBL" id="JASCXW010000024">
    <property type="protein sequence ID" value="MDI6453331.1"/>
    <property type="molecule type" value="Genomic_DNA"/>
</dbReference>
<dbReference type="InterPro" id="IPR016181">
    <property type="entry name" value="Acyl_CoA_acyltransferase"/>
</dbReference>
<dbReference type="CDD" id="cd04301">
    <property type="entry name" value="NAT_SF"/>
    <property type="match status" value="1"/>
</dbReference>
<comment type="caution">
    <text evidence="2">The sequence shown here is derived from an EMBL/GenBank/DDBJ whole genome shotgun (WGS) entry which is preliminary data.</text>
</comment>
<keyword evidence="2" id="KW-0012">Acyltransferase</keyword>
<protein>
    <submittedName>
        <fullName evidence="2">GNAT family N-acetyltransferase</fullName>
        <ecNumber evidence="2">2.3.1.-</ecNumber>
    </submittedName>
</protein>
<dbReference type="InterPro" id="IPR000182">
    <property type="entry name" value="GNAT_dom"/>
</dbReference>
<organism evidence="2 3">
    <name type="scientific">Peloplasma aerotolerans</name>
    <dbReference type="NCBI Taxonomy" id="3044389"/>
    <lineage>
        <taxon>Bacteria</taxon>
        <taxon>Bacillati</taxon>
        <taxon>Mycoplasmatota</taxon>
        <taxon>Mollicutes</taxon>
        <taxon>Acholeplasmatales</taxon>
        <taxon>Acholeplasmataceae</taxon>
        <taxon>Peloplasma</taxon>
    </lineage>
</organism>
<dbReference type="RefSeq" id="WP_282839763.1">
    <property type="nucleotide sequence ID" value="NZ_JASCXW010000024.1"/>
</dbReference>
<keyword evidence="3" id="KW-1185">Reference proteome</keyword>
<dbReference type="Gene3D" id="3.40.630.30">
    <property type="match status" value="1"/>
</dbReference>
<sequence>MFRIKKLTPELIDTYTSFFDGLSFDHEPHWKSCYCHFFQSEGTTEAWIKRTGDDNKLSAIRNIYEGMMTGFLAFEDEKCIGWVNANDVKYYKRLEEELKDFIKDKKIASTICYVIHPDYRNQGVARKLLAHAIDYFKHEGYQGMIAFPSERTMDKERHYHGTMNMYLEHNYEEVDAFHGVKMLYKKLI</sequence>
<accession>A0AAW6UCW6</accession>
<evidence type="ECO:0000313" key="2">
    <source>
        <dbReference type="EMBL" id="MDI6453331.1"/>
    </source>
</evidence>
<evidence type="ECO:0000259" key="1">
    <source>
        <dbReference type="PROSITE" id="PS51186"/>
    </source>
</evidence>
<keyword evidence="2" id="KW-0808">Transferase</keyword>
<dbReference type="Proteomes" id="UP001431532">
    <property type="component" value="Unassembled WGS sequence"/>
</dbReference>
<evidence type="ECO:0000313" key="3">
    <source>
        <dbReference type="Proteomes" id="UP001431532"/>
    </source>
</evidence>
<dbReference type="AlphaFoldDB" id="A0AAW6UCW6"/>
<dbReference type="GO" id="GO:0016747">
    <property type="term" value="F:acyltransferase activity, transferring groups other than amino-acyl groups"/>
    <property type="evidence" value="ECO:0007669"/>
    <property type="project" value="InterPro"/>
</dbReference>